<reference evidence="2" key="1">
    <citation type="journal article" date="2019" name="bioRxiv">
        <title>The Genome of the Zebra Mussel, Dreissena polymorpha: A Resource for Invasive Species Research.</title>
        <authorList>
            <person name="McCartney M.A."/>
            <person name="Auch B."/>
            <person name="Kono T."/>
            <person name="Mallez S."/>
            <person name="Zhang Y."/>
            <person name="Obille A."/>
            <person name="Becker A."/>
            <person name="Abrahante J.E."/>
            <person name="Garbe J."/>
            <person name="Badalamenti J.P."/>
            <person name="Herman A."/>
            <person name="Mangelson H."/>
            <person name="Liachko I."/>
            <person name="Sullivan S."/>
            <person name="Sone E.D."/>
            <person name="Koren S."/>
            <person name="Silverstein K.A.T."/>
            <person name="Beckman K.B."/>
            <person name="Gohl D.M."/>
        </authorList>
    </citation>
    <scope>NUCLEOTIDE SEQUENCE</scope>
    <source>
        <strain evidence="2">Duluth1</strain>
        <tissue evidence="2">Whole animal</tissue>
    </source>
</reference>
<comment type="caution">
    <text evidence="2">The sequence shown here is derived from an EMBL/GenBank/DDBJ whole genome shotgun (WGS) entry which is preliminary data.</text>
</comment>
<accession>A0A9D4NCV9</accession>
<evidence type="ECO:0000313" key="2">
    <source>
        <dbReference type="EMBL" id="KAH3892178.1"/>
    </source>
</evidence>
<keyword evidence="3" id="KW-1185">Reference proteome</keyword>
<evidence type="ECO:0000256" key="1">
    <source>
        <dbReference type="SAM" id="MobiDB-lite"/>
    </source>
</evidence>
<evidence type="ECO:0000313" key="3">
    <source>
        <dbReference type="Proteomes" id="UP000828390"/>
    </source>
</evidence>
<sequence length="67" mass="7484">MSEDTGAVSKKRAGPENPLKSLIARLEEERHALTRQLRGRKEKFSLSVALGKQGLMHVRRVSSQISL</sequence>
<proteinExistence type="predicted"/>
<protein>
    <submittedName>
        <fullName evidence="2">Uncharacterized protein</fullName>
    </submittedName>
</protein>
<organism evidence="2 3">
    <name type="scientific">Dreissena polymorpha</name>
    <name type="common">Zebra mussel</name>
    <name type="synonym">Mytilus polymorpha</name>
    <dbReference type="NCBI Taxonomy" id="45954"/>
    <lineage>
        <taxon>Eukaryota</taxon>
        <taxon>Metazoa</taxon>
        <taxon>Spiralia</taxon>
        <taxon>Lophotrochozoa</taxon>
        <taxon>Mollusca</taxon>
        <taxon>Bivalvia</taxon>
        <taxon>Autobranchia</taxon>
        <taxon>Heteroconchia</taxon>
        <taxon>Euheterodonta</taxon>
        <taxon>Imparidentia</taxon>
        <taxon>Neoheterodontei</taxon>
        <taxon>Myida</taxon>
        <taxon>Dreissenoidea</taxon>
        <taxon>Dreissenidae</taxon>
        <taxon>Dreissena</taxon>
    </lineage>
</organism>
<dbReference type="EMBL" id="JAIWYP010000001">
    <property type="protein sequence ID" value="KAH3892178.1"/>
    <property type="molecule type" value="Genomic_DNA"/>
</dbReference>
<feature type="region of interest" description="Disordered" evidence="1">
    <location>
        <begin position="1"/>
        <end position="20"/>
    </location>
</feature>
<name>A0A9D4NCV9_DREPO</name>
<reference evidence="2" key="2">
    <citation type="submission" date="2020-11" db="EMBL/GenBank/DDBJ databases">
        <authorList>
            <person name="McCartney M.A."/>
            <person name="Auch B."/>
            <person name="Kono T."/>
            <person name="Mallez S."/>
            <person name="Becker A."/>
            <person name="Gohl D.M."/>
            <person name="Silverstein K.A.T."/>
            <person name="Koren S."/>
            <person name="Bechman K.B."/>
            <person name="Herman A."/>
            <person name="Abrahante J.E."/>
            <person name="Garbe J."/>
        </authorList>
    </citation>
    <scope>NUCLEOTIDE SEQUENCE</scope>
    <source>
        <strain evidence="2">Duluth1</strain>
        <tissue evidence="2">Whole animal</tissue>
    </source>
</reference>
<gene>
    <name evidence="2" type="ORF">DPMN_016290</name>
</gene>
<dbReference type="AlphaFoldDB" id="A0A9D4NCV9"/>
<dbReference type="Proteomes" id="UP000828390">
    <property type="component" value="Unassembled WGS sequence"/>
</dbReference>